<proteinExistence type="predicted"/>
<evidence type="ECO:0000313" key="4">
    <source>
        <dbReference type="Proteomes" id="UP000185598"/>
    </source>
</evidence>
<dbReference type="RefSeq" id="WP_075613205.1">
    <property type="nucleotide sequence ID" value="NZ_JACIED010000006.1"/>
</dbReference>
<keyword evidence="1" id="KW-0732">Signal</keyword>
<dbReference type="InterPro" id="IPR011990">
    <property type="entry name" value="TPR-like_helical_dom_sf"/>
</dbReference>
<evidence type="ECO:0000313" key="5">
    <source>
        <dbReference type="Proteomes" id="UP000544107"/>
    </source>
</evidence>
<dbReference type="Gene3D" id="1.25.40.10">
    <property type="entry name" value="Tetratricopeptide repeat domain"/>
    <property type="match status" value="1"/>
</dbReference>
<reference evidence="3 4" key="1">
    <citation type="submission" date="2016-09" db="EMBL/GenBank/DDBJ databases">
        <title>Rhizobium oryziradicis sp. nov., isolated from the root of rice.</title>
        <authorList>
            <person name="Zhao J."/>
            <person name="Zhang X."/>
        </authorList>
    </citation>
    <scope>NUCLEOTIDE SEQUENCE [LARGE SCALE GENOMIC DNA]</scope>
    <source>
        <strain evidence="3 4">14971</strain>
    </source>
</reference>
<keyword evidence="4" id="KW-1185">Reference proteome</keyword>
<dbReference type="STRING" id="887144.BJF91_15835"/>
<organism evidence="3 4">
    <name type="scientific">Allorhizobium taibaishanense</name>
    <dbReference type="NCBI Taxonomy" id="887144"/>
    <lineage>
        <taxon>Bacteria</taxon>
        <taxon>Pseudomonadati</taxon>
        <taxon>Pseudomonadota</taxon>
        <taxon>Alphaproteobacteria</taxon>
        <taxon>Hyphomicrobiales</taxon>
        <taxon>Rhizobiaceae</taxon>
        <taxon>Rhizobium/Agrobacterium group</taxon>
        <taxon>Allorhizobium</taxon>
    </lineage>
</organism>
<dbReference type="Pfam" id="PF13181">
    <property type="entry name" value="TPR_8"/>
    <property type="match status" value="1"/>
</dbReference>
<dbReference type="InterPro" id="IPR019734">
    <property type="entry name" value="TPR_rpt"/>
</dbReference>
<reference evidence="2 5" key="2">
    <citation type="submission" date="2020-08" db="EMBL/GenBank/DDBJ databases">
        <title>Genomic Encyclopedia of Type Strains, Phase IV (KMG-IV): sequencing the most valuable type-strain genomes for metagenomic binning, comparative biology and taxonomic classification.</title>
        <authorList>
            <person name="Goeker M."/>
        </authorList>
    </citation>
    <scope>NUCLEOTIDE SEQUENCE [LARGE SCALE GENOMIC DNA]</scope>
    <source>
        <strain evidence="2 5">DSM 100021</strain>
    </source>
</reference>
<protein>
    <submittedName>
        <fullName evidence="2">Tetratricopeptide (TPR) repeat protein</fullName>
    </submittedName>
</protein>
<dbReference type="SUPFAM" id="SSF48452">
    <property type="entry name" value="TPR-like"/>
    <property type="match status" value="1"/>
</dbReference>
<dbReference type="Proteomes" id="UP000544107">
    <property type="component" value="Unassembled WGS sequence"/>
</dbReference>
<evidence type="ECO:0000313" key="2">
    <source>
        <dbReference type="EMBL" id="MBB4009884.1"/>
    </source>
</evidence>
<feature type="signal peptide" evidence="1">
    <location>
        <begin position="1"/>
        <end position="25"/>
    </location>
</feature>
<sequence length="670" mass="74253">MSHVIKFSLGLLAGAVALTALSANAEQHAPRPRIAAQAQAVEEAPDAVELAGLYYFAKQGQMDRVSSETRRLQLKYPNFIQPDDLFNRDETPKIDEGSLWALYEKDDYAGIEAEISRLAAATPGWEPSDDFQEKLQRRKLRFDLTESFKAQDWPKVIAAGAAIDPKTEPDIDLLWMLIDAYRANGMSDAVVPVYRGILLRQGDDRPSDDAILITLQKAMDDFPVDELRLTIAKFATDPALGDKLHALHIDLMRREIRDYVADDNPQKAPSQTAIDALRREAATAASPKDLALVGWYSLKTGKPVEAETWFRQIVKVGDDPEGIKGLFLSLKKQKKDQDAYLFATGKIDAMVNDSPFLVEALSWPFASDATGDIDPAVVKAYSAAIQRTLNADHAEELAWHAFNTKQYEAAQAWFAKAFEWKPASASLKGLVLTALRKEDKAGLERLKASYATAYPDAFADLKAIAAVQKGKAGRDVAPPAHDVEPSYLTSFKQKRYGACLADLRSLEARGALSKDALLIRGWCQYQLGHFVEARAAFTAALEAGANSGDDAAYGLALTLLRSNLADDADQLIGRYRLNQAHDREIRGEIYWQRARAAFDRKAYQETLDALNIRMQLIPEPANLSQMRAWAHYHLGHFAQSRAIFAQLNQTTSDPGNMRGIAAIDNRFGDR</sequence>
<accession>A0A1Q9A9L3</accession>
<name>A0A1Q9A9L3_9HYPH</name>
<comment type="caution">
    <text evidence="3">The sequence shown here is derived from an EMBL/GenBank/DDBJ whole genome shotgun (WGS) entry which is preliminary data.</text>
</comment>
<evidence type="ECO:0000256" key="1">
    <source>
        <dbReference type="SAM" id="SignalP"/>
    </source>
</evidence>
<dbReference type="OrthoDB" id="7324591at2"/>
<dbReference type="EMBL" id="MKIN01000019">
    <property type="protein sequence ID" value="OLP51514.1"/>
    <property type="molecule type" value="Genomic_DNA"/>
</dbReference>
<dbReference type="AlphaFoldDB" id="A0A1Q9A9L3"/>
<dbReference type="Proteomes" id="UP000185598">
    <property type="component" value="Unassembled WGS sequence"/>
</dbReference>
<gene>
    <name evidence="3" type="ORF">BJF91_15835</name>
    <name evidence="2" type="ORF">GGQ71_004181</name>
</gene>
<dbReference type="EMBL" id="JACIED010000006">
    <property type="protein sequence ID" value="MBB4009884.1"/>
    <property type="molecule type" value="Genomic_DNA"/>
</dbReference>
<feature type="chain" id="PRO_5044564424" evidence="1">
    <location>
        <begin position="26"/>
        <end position="670"/>
    </location>
</feature>
<evidence type="ECO:0000313" key="3">
    <source>
        <dbReference type="EMBL" id="OLP51514.1"/>
    </source>
</evidence>